<comment type="caution">
    <text evidence="3">The sequence shown here is derived from an EMBL/GenBank/DDBJ whole genome shotgun (WGS) entry which is preliminary data.</text>
</comment>
<feature type="region of interest" description="Disordered" evidence="1">
    <location>
        <begin position="1"/>
        <end position="32"/>
    </location>
</feature>
<dbReference type="Gene3D" id="2.60.40.380">
    <property type="entry name" value="Purple acid phosphatase-like, N-terminal"/>
    <property type="match status" value="1"/>
</dbReference>
<dbReference type="EMBL" id="SSXH01000707">
    <property type="protein sequence ID" value="THJ45353.1"/>
    <property type="molecule type" value="Genomic_DNA"/>
</dbReference>
<dbReference type="Proteomes" id="UP000305282">
    <property type="component" value="Unassembled WGS sequence"/>
</dbReference>
<organism evidence="3 4">
    <name type="scientific">Candidatus Frankia alpina</name>
    <dbReference type="NCBI Taxonomy" id="2699483"/>
    <lineage>
        <taxon>Bacteria</taxon>
        <taxon>Bacillati</taxon>
        <taxon>Actinomycetota</taxon>
        <taxon>Actinomycetes</taxon>
        <taxon>Frankiales</taxon>
        <taxon>Frankiaceae</taxon>
        <taxon>Frankia</taxon>
    </lineage>
</organism>
<evidence type="ECO:0000259" key="2">
    <source>
        <dbReference type="Pfam" id="PF16655"/>
    </source>
</evidence>
<dbReference type="AlphaFoldDB" id="A0A4S5CL31"/>
<gene>
    <name evidence="3" type="ORF">E7Y31_19910</name>
</gene>
<accession>A0A4S5CL31</accession>
<sequence>MTGNAAGPSRPLRSRPAAGSEPAPGGQPHRRAVLLGGLGLGGAAAAAVGLAACGGSGDPRPTPGPTLRAPTPVPGVTEGVFGVGVASGDPLPDGVILWTRLAPRPSEGGGMPSRDVPVD</sequence>
<feature type="domain" description="Phospholipase D N-terminal" evidence="2">
    <location>
        <begin position="84"/>
        <end position="116"/>
    </location>
</feature>
<keyword evidence="4" id="KW-1185">Reference proteome</keyword>
<feature type="non-terminal residue" evidence="3">
    <location>
        <position position="119"/>
    </location>
</feature>
<dbReference type="RefSeq" id="WP_207634472.1">
    <property type="nucleotide sequence ID" value="NZ_SSXH01000707.1"/>
</dbReference>
<reference evidence="3 4" key="1">
    <citation type="submission" date="2019-04" db="EMBL/GenBank/DDBJ databases">
        <title>Draft genome sequences for three unisolated Alnus-infective Frankia Sp+ strains, AgTrS, AiOr and AvVan, the first sequenced Frankia strains able to sporulate in-planta.</title>
        <authorList>
            <person name="Bethencourt L."/>
            <person name="Vautrin F."/>
            <person name="Taib N."/>
            <person name="Dubost A."/>
            <person name="Castro-Garcia L."/>
            <person name="Imbaud O."/>
            <person name="Abrouk D."/>
            <person name="Fournier P."/>
            <person name="Briolay J."/>
            <person name="Nguyen A."/>
            <person name="Normand P."/>
            <person name="Fernandez M.P."/>
            <person name="Brochier-Armanet C."/>
            <person name="Herrera-Belaroussi A."/>
        </authorList>
    </citation>
    <scope>NUCLEOTIDE SEQUENCE [LARGE SCALE GENOMIC DNA]</scope>
    <source>
        <strain evidence="3 4">AvVan</strain>
    </source>
</reference>
<evidence type="ECO:0000256" key="1">
    <source>
        <dbReference type="SAM" id="MobiDB-lite"/>
    </source>
</evidence>
<evidence type="ECO:0000313" key="3">
    <source>
        <dbReference type="EMBL" id="THJ45353.1"/>
    </source>
</evidence>
<protein>
    <submittedName>
        <fullName evidence="3">Alkaline phosphatase</fullName>
    </submittedName>
</protein>
<proteinExistence type="predicted"/>
<dbReference type="Pfam" id="PF16655">
    <property type="entry name" value="PhoD_N"/>
    <property type="match status" value="1"/>
</dbReference>
<name>A0A4S5CL31_9ACTN</name>
<evidence type="ECO:0000313" key="4">
    <source>
        <dbReference type="Proteomes" id="UP000305282"/>
    </source>
</evidence>
<dbReference type="InterPro" id="IPR032093">
    <property type="entry name" value="PhoD_N"/>
</dbReference>
<feature type="region of interest" description="Disordered" evidence="1">
    <location>
        <begin position="53"/>
        <end position="73"/>
    </location>
</feature>